<accession>A0A0A9BHW8</accession>
<dbReference type="AlphaFoldDB" id="A0A0A9BHW8"/>
<evidence type="ECO:0000256" key="1">
    <source>
        <dbReference type="SAM" id="MobiDB-lite"/>
    </source>
</evidence>
<evidence type="ECO:0000313" key="3">
    <source>
        <dbReference type="EMBL" id="JAD61733.1"/>
    </source>
</evidence>
<keyword evidence="2" id="KW-0472">Membrane</keyword>
<reference evidence="3" key="1">
    <citation type="submission" date="2014-09" db="EMBL/GenBank/DDBJ databases">
        <authorList>
            <person name="Magalhaes I.L.F."/>
            <person name="Oliveira U."/>
            <person name="Santos F.R."/>
            <person name="Vidigal T.H.D.A."/>
            <person name="Brescovit A.D."/>
            <person name="Santos A.J."/>
        </authorList>
    </citation>
    <scope>NUCLEOTIDE SEQUENCE</scope>
    <source>
        <tissue evidence="3">Shoot tissue taken approximately 20 cm above the soil surface</tissue>
    </source>
</reference>
<organism evidence="3">
    <name type="scientific">Arundo donax</name>
    <name type="common">Giant reed</name>
    <name type="synonym">Donax arundinaceus</name>
    <dbReference type="NCBI Taxonomy" id="35708"/>
    <lineage>
        <taxon>Eukaryota</taxon>
        <taxon>Viridiplantae</taxon>
        <taxon>Streptophyta</taxon>
        <taxon>Embryophyta</taxon>
        <taxon>Tracheophyta</taxon>
        <taxon>Spermatophyta</taxon>
        <taxon>Magnoliopsida</taxon>
        <taxon>Liliopsida</taxon>
        <taxon>Poales</taxon>
        <taxon>Poaceae</taxon>
        <taxon>PACMAD clade</taxon>
        <taxon>Arundinoideae</taxon>
        <taxon>Arundineae</taxon>
        <taxon>Arundo</taxon>
    </lineage>
</organism>
<feature type="region of interest" description="Disordered" evidence="1">
    <location>
        <begin position="1"/>
        <end position="47"/>
    </location>
</feature>
<protein>
    <submittedName>
        <fullName evidence="3">Dull1</fullName>
    </submittedName>
</protein>
<sequence>MEDSSTSYHSSSSIIPTASSAHEVSSSESRGIPSSPVSISASDTEMPSSVTIRCSSSMPMFFCSSIIARCSSSTLFLILISTACSVIFPSCFCNKLPTSNFTCNTSPSVF</sequence>
<feature type="transmembrane region" description="Helical" evidence="2">
    <location>
        <begin position="66"/>
        <end position="88"/>
    </location>
</feature>
<keyword evidence="2" id="KW-1133">Transmembrane helix</keyword>
<proteinExistence type="predicted"/>
<reference evidence="3" key="2">
    <citation type="journal article" date="2015" name="Data Brief">
        <title>Shoot transcriptome of the giant reed, Arundo donax.</title>
        <authorList>
            <person name="Barrero R.A."/>
            <person name="Guerrero F.D."/>
            <person name="Moolhuijzen P."/>
            <person name="Goolsby J.A."/>
            <person name="Tidwell J."/>
            <person name="Bellgard S.E."/>
            <person name="Bellgard M.I."/>
        </authorList>
    </citation>
    <scope>NUCLEOTIDE SEQUENCE</scope>
    <source>
        <tissue evidence="3">Shoot tissue taken approximately 20 cm above the soil surface</tissue>
    </source>
</reference>
<keyword evidence="2" id="KW-0812">Transmembrane</keyword>
<evidence type="ECO:0000256" key="2">
    <source>
        <dbReference type="SAM" id="Phobius"/>
    </source>
</evidence>
<feature type="compositionally biased region" description="Low complexity" evidence="1">
    <location>
        <begin position="1"/>
        <end position="38"/>
    </location>
</feature>
<name>A0A0A9BHW8_ARUDO</name>
<dbReference type="EMBL" id="GBRH01236162">
    <property type="protein sequence ID" value="JAD61733.1"/>
    <property type="molecule type" value="Transcribed_RNA"/>
</dbReference>